<dbReference type="SUPFAM" id="SSF46785">
    <property type="entry name" value="Winged helix' DNA-binding domain"/>
    <property type="match status" value="1"/>
</dbReference>
<dbReference type="InterPro" id="IPR001034">
    <property type="entry name" value="DeoR_HTH"/>
</dbReference>
<dbReference type="Gene3D" id="1.10.10.10">
    <property type="entry name" value="Winged helix-like DNA-binding domain superfamily/Winged helix DNA-binding domain"/>
    <property type="match status" value="1"/>
</dbReference>
<evidence type="ECO:0000313" key="6">
    <source>
        <dbReference type="Proteomes" id="UP000077245"/>
    </source>
</evidence>
<dbReference type="PATRIC" id="fig|49547.3.peg.1546"/>
<dbReference type="InterPro" id="IPR036390">
    <property type="entry name" value="WH_DNA-bd_sf"/>
</dbReference>
<dbReference type="RefSeq" id="WP_067092050.1">
    <property type="nucleotide sequence ID" value="NZ_LWMV01000190.1"/>
</dbReference>
<dbReference type="OrthoDB" id="114576at2157"/>
<dbReference type="EMBL" id="LWMV01000190">
    <property type="protein sequence ID" value="KZX11264.1"/>
    <property type="molecule type" value="Genomic_DNA"/>
</dbReference>
<dbReference type="GO" id="GO:0003700">
    <property type="term" value="F:DNA-binding transcription factor activity"/>
    <property type="evidence" value="ECO:0007669"/>
    <property type="project" value="InterPro"/>
</dbReference>
<name>A0A165ZWS0_9EURY</name>
<dbReference type="PANTHER" id="PTHR30595">
    <property type="entry name" value="GLPR-RELATED TRANSCRIPTIONAL REPRESSOR"/>
    <property type="match status" value="1"/>
</dbReference>
<reference evidence="5 6" key="1">
    <citation type="submission" date="2016-04" db="EMBL/GenBank/DDBJ databases">
        <title>Genome sequence of Methanobrevibacter curvatus DSM 11111.</title>
        <authorList>
            <person name="Poehlein A."/>
            <person name="Seedorf H."/>
            <person name="Daniel R."/>
        </authorList>
    </citation>
    <scope>NUCLEOTIDE SEQUENCE [LARGE SCALE GENOMIC DNA]</scope>
    <source>
        <strain evidence="5 6">DSM 11111</strain>
    </source>
</reference>
<feature type="domain" description="HTH deoR-type" evidence="3">
    <location>
        <begin position="435"/>
        <end position="474"/>
    </location>
</feature>
<feature type="domain" description="DUF4062" evidence="4">
    <location>
        <begin position="5"/>
        <end position="89"/>
    </location>
</feature>
<dbReference type="AlphaFoldDB" id="A0A165ZWS0"/>
<protein>
    <submittedName>
        <fullName evidence="5">DeoR-like helix-turn-helix domain protein</fullName>
    </submittedName>
</protein>
<comment type="caution">
    <text evidence="5">The sequence shown here is derived from an EMBL/GenBank/DDBJ whole genome shotgun (WGS) entry which is preliminary data.</text>
</comment>
<evidence type="ECO:0000256" key="1">
    <source>
        <dbReference type="ARBA" id="ARBA00023015"/>
    </source>
</evidence>
<dbReference type="Pfam" id="PF13271">
    <property type="entry name" value="DUF4062"/>
    <property type="match status" value="1"/>
</dbReference>
<evidence type="ECO:0000256" key="2">
    <source>
        <dbReference type="ARBA" id="ARBA00023163"/>
    </source>
</evidence>
<dbReference type="Pfam" id="PF08220">
    <property type="entry name" value="HTH_DeoR"/>
    <property type="match status" value="1"/>
</dbReference>
<proteinExistence type="predicted"/>
<dbReference type="Pfam" id="PF13749">
    <property type="entry name" value="HATPase_c_4"/>
    <property type="match status" value="1"/>
</dbReference>
<dbReference type="PANTHER" id="PTHR30595:SF6">
    <property type="entry name" value="SCHLAFEN ALBA-2 DOMAIN-CONTAINING PROTEIN"/>
    <property type="match status" value="1"/>
</dbReference>
<gene>
    <name evidence="5" type="ORF">MBCUR_14470</name>
</gene>
<evidence type="ECO:0000259" key="4">
    <source>
        <dbReference type="Pfam" id="PF13271"/>
    </source>
</evidence>
<sequence>MSKLKIFVSSNQAEFENERVSIKEFIENNLPYSKLFDVFIFEDVPADGRSPNTIYSNEVLSSDIFIGLIGQEYGKIQDNGISASEYEFDLFINGSNSLNTFMFILEDITPDEKTKVLIEKAHKVTYNKFSRKNLLEKVQKSLDVFISNRVYQNTLPFDERTVEGLSLDDIDINQVNYFLKKAEIKEDVSTDEELKDFLANRAKVVEYSSSGFKISNAGILFFAKNPSSFIQQHEVKIARFQGRDKVHIIDSREFKYPMPLLLDEIEIFVNKQLKVAQKIDGFRRTDIPEYPYDALREAIVNALAHRDYDLVGASVSISIFVDRIEITSPGNLIPPLKISSLEGRYSHRNGRICELFHRTKDMEKYGTGIGKMNTIMKDNGMKKPEFRQSGGFFDTIFYGRTEEELMEVIATQSNTINLKELGLNDRQIVALTLIVNEGYSFSINRYMEHFGVSKSTAIRDLNKLSNNGLVYKFHPKYDNKHFIFSNNKDQ</sequence>
<dbReference type="InterPro" id="IPR025139">
    <property type="entry name" value="DUF4062"/>
</dbReference>
<keyword evidence="1" id="KW-0805">Transcription regulation</keyword>
<dbReference type="InterPro" id="IPR038475">
    <property type="entry name" value="RecG_C_sf"/>
</dbReference>
<organism evidence="5 6">
    <name type="scientific">Methanobrevibacter curvatus</name>
    <dbReference type="NCBI Taxonomy" id="49547"/>
    <lineage>
        <taxon>Archaea</taxon>
        <taxon>Methanobacteriati</taxon>
        <taxon>Methanobacteriota</taxon>
        <taxon>Methanomada group</taxon>
        <taxon>Methanobacteria</taxon>
        <taxon>Methanobacteriales</taxon>
        <taxon>Methanobacteriaceae</taxon>
        <taxon>Methanobrevibacter</taxon>
    </lineage>
</organism>
<dbReference type="Proteomes" id="UP000077245">
    <property type="component" value="Unassembled WGS sequence"/>
</dbReference>
<accession>A0A165ZWS0</accession>
<keyword evidence="6" id="KW-1185">Reference proteome</keyword>
<keyword evidence="2" id="KW-0804">Transcription</keyword>
<evidence type="ECO:0000313" key="5">
    <source>
        <dbReference type="EMBL" id="KZX11264.1"/>
    </source>
</evidence>
<dbReference type="InterPro" id="IPR036388">
    <property type="entry name" value="WH-like_DNA-bd_sf"/>
</dbReference>
<dbReference type="Gene3D" id="3.30.565.60">
    <property type="match status" value="1"/>
</dbReference>
<dbReference type="STRING" id="49547.MBCUR_14470"/>
<evidence type="ECO:0000259" key="3">
    <source>
        <dbReference type="Pfam" id="PF08220"/>
    </source>
</evidence>